<comment type="caution">
    <text evidence="6">The sequence shown here is derived from an EMBL/GenBank/DDBJ whole genome shotgun (WGS) entry which is preliminary data.</text>
</comment>
<dbReference type="InterPro" id="IPR018976">
    <property type="entry name" value="Imelysin-like"/>
</dbReference>
<dbReference type="InterPro" id="IPR050894">
    <property type="entry name" value="EfeM/EfeO_iron_uptake"/>
</dbReference>
<dbReference type="PANTHER" id="PTHR39192">
    <property type="entry name" value="IRON UPTAKE SYSTEM COMPONENT EFEO"/>
    <property type="match status" value="1"/>
</dbReference>
<feature type="chain" id="PRO_5039422508" evidence="4">
    <location>
        <begin position="23"/>
        <end position="287"/>
    </location>
</feature>
<sequence>MKKGWAVLLLAASLTAAGCSSNNDDGGNAGNGGASASSQASASASTVDWAPIIDSYRQFSVEQADTFIAETDKFVAAVKSGDIDTAKQLYAPTRMYYERIEPIAEALGDLDPDIDARENDVEDKDWRGFHRIEKFLWVDNTTAGAEDYADRLLEDAKSLRALMETVEIEPALLVTGAVELLNEVSSSKVTGEEERYSHTDLYDFAANVEGARKIYDLLQPELAKKDAALDTSIGTSFTNLEDALADYKSGDGYVSYTDLKEEDTKKLSQLIDALAEPLSQMGVILGA</sequence>
<dbReference type="InterPro" id="IPR053377">
    <property type="entry name" value="Iron_uptake_EfeM/EfeO"/>
</dbReference>
<evidence type="ECO:0000259" key="5">
    <source>
        <dbReference type="Pfam" id="PF09375"/>
    </source>
</evidence>
<evidence type="ECO:0000256" key="2">
    <source>
        <dbReference type="ARBA" id="ARBA00005989"/>
    </source>
</evidence>
<dbReference type="RefSeq" id="WP_136370684.1">
    <property type="nucleotide sequence ID" value="NZ_SSOB01000017.1"/>
</dbReference>
<organism evidence="6 7">
    <name type="scientific">Cohnella fermenti</name>
    <dbReference type="NCBI Taxonomy" id="2565925"/>
    <lineage>
        <taxon>Bacteria</taxon>
        <taxon>Bacillati</taxon>
        <taxon>Bacillota</taxon>
        <taxon>Bacilli</taxon>
        <taxon>Bacillales</taxon>
        <taxon>Paenibacillaceae</taxon>
        <taxon>Cohnella</taxon>
    </lineage>
</organism>
<dbReference type="PANTHER" id="PTHR39192:SF1">
    <property type="entry name" value="IRON UPTAKE SYSTEM COMPONENT EFEO"/>
    <property type="match status" value="1"/>
</dbReference>
<gene>
    <name evidence="6" type="ORF">E6C55_15375</name>
</gene>
<dbReference type="NCBIfam" id="NF041757">
    <property type="entry name" value="EfeO"/>
    <property type="match status" value="1"/>
</dbReference>
<name>A0A4V3WEY1_9BACL</name>
<proteinExistence type="inferred from homology"/>
<dbReference type="Proteomes" id="UP000310636">
    <property type="component" value="Unassembled WGS sequence"/>
</dbReference>
<keyword evidence="7" id="KW-1185">Reference proteome</keyword>
<comment type="subcellular location">
    <subcellularLocation>
        <location evidence="1">Cell envelope</location>
    </subcellularLocation>
</comment>
<reference evidence="6 7" key="1">
    <citation type="submission" date="2019-04" db="EMBL/GenBank/DDBJ databases">
        <title>Cohnella sp. nov. isolated from preserved vegetables.</title>
        <authorList>
            <person name="Lin S.-Y."/>
            <person name="Hung M.-H."/>
            <person name="Young C.-C."/>
        </authorList>
    </citation>
    <scope>NUCLEOTIDE SEQUENCE [LARGE SCALE GENOMIC DNA]</scope>
    <source>
        <strain evidence="6 7">CC-MHH1044</strain>
    </source>
</reference>
<keyword evidence="3 4" id="KW-0732">Signal</keyword>
<dbReference type="CDD" id="cd14656">
    <property type="entry name" value="Imelysin-like_EfeO"/>
    <property type="match status" value="1"/>
</dbReference>
<evidence type="ECO:0000256" key="3">
    <source>
        <dbReference type="ARBA" id="ARBA00022729"/>
    </source>
</evidence>
<comment type="similarity">
    <text evidence="2">Belongs to the EfeM/EfeO family.</text>
</comment>
<dbReference type="EMBL" id="SSOB01000017">
    <property type="protein sequence ID" value="THF78073.1"/>
    <property type="molecule type" value="Genomic_DNA"/>
</dbReference>
<evidence type="ECO:0000256" key="4">
    <source>
        <dbReference type="SAM" id="SignalP"/>
    </source>
</evidence>
<dbReference type="GO" id="GO:0030313">
    <property type="term" value="C:cell envelope"/>
    <property type="evidence" value="ECO:0007669"/>
    <property type="project" value="UniProtKB-SubCell"/>
</dbReference>
<evidence type="ECO:0000313" key="6">
    <source>
        <dbReference type="EMBL" id="THF78073.1"/>
    </source>
</evidence>
<dbReference type="PROSITE" id="PS51257">
    <property type="entry name" value="PROKAR_LIPOPROTEIN"/>
    <property type="match status" value="1"/>
</dbReference>
<dbReference type="Gene3D" id="1.20.1420.20">
    <property type="entry name" value="M75 peptidase, HXXE motif"/>
    <property type="match status" value="1"/>
</dbReference>
<feature type="signal peptide" evidence="4">
    <location>
        <begin position="1"/>
        <end position="22"/>
    </location>
</feature>
<evidence type="ECO:0000256" key="1">
    <source>
        <dbReference type="ARBA" id="ARBA00004196"/>
    </source>
</evidence>
<dbReference type="InterPro" id="IPR038352">
    <property type="entry name" value="Imelysin_sf"/>
</dbReference>
<protein>
    <submittedName>
        <fullName evidence="6">EfeM/EfeO family lipoprotein</fullName>
    </submittedName>
</protein>
<dbReference type="AlphaFoldDB" id="A0A4V3WEY1"/>
<dbReference type="OrthoDB" id="7348379at2"/>
<feature type="domain" description="Imelysin-like" evidence="5">
    <location>
        <begin position="53"/>
        <end position="281"/>
    </location>
</feature>
<accession>A0A4V3WEY1</accession>
<dbReference type="InterPro" id="IPR034981">
    <property type="entry name" value="Imelysin-like_EfeO/Algp7"/>
</dbReference>
<dbReference type="Pfam" id="PF09375">
    <property type="entry name" value="Peptidase_M75"/>
    <property type="match status" value="1"/>
</dbReference>
<evidence type="ECO:0000313" key="7">
    <source>
        <dbReference type="Proteomes" id="UP000310636"/>
    </source>
</evidence>
<keyword evidence="6" id="KW-0449">Lipoprotein</keyword>